<keyword evidence="8" id="KW-0325">Glycoprotein</keyword>
<organism evidence="11 12">
    <name type="scientific">Mya arenaria</name>
    <name type="common">Soft-shell clam</name>
    <dbReference type="NCBI Taxonomy" id="6604"/>
    <lineage>
        <taxon>Eukaryota</taxon>
        <taxon>Metazoa</taxon>
        <taxon>Spiralia</taxon>
        <taxon>Lophotrochozoa</taxon>
        <taxon>Mollusca</taxon>
        <taxon>Bivalvia</taxon>
        <taxon>Autobranchia</taxon>
        <taxon>Heteroconchia</taxon>
        <taxon>Euheterodonta</taxon>
        <taxon>Imparidentia</taxon>
        <taxon>Neoheterodontei</taxon>
        <taxon>Myida</taxon>
        <taxon>Myoidea</taxon>
        <taxon>Myidae</taxon>
        <taxon>Mya</taxon>
    </lineage>
</organism>
<keyword evidence="4 9" id="KW-0732">Signal</keyword>
<evidence type="ECO:0000313" key="11">
    <source>
        <dbReference type="EMBL" id="WAR13900.1"/>
    </source>
</evidence>
<evidence type="ECO:0000256" key="1">
    <source>
        <dbReference type="ARBA" id="ARBA00004308"/>
    </source>
</evidence>
<dbReference type="InterPro" id="IPR028927">
    <property type="entry name" value="Man-6-P_rcpt"/>
</dbReference>
<protein>
    <submittedName>
        <fullName evidence="11">MPRD-like protein</fullName>
    </submittedName>
</protein>
<dbReference type="PANTHER" id="PTHR15071:SF29">
    <property type="entry name" value="CATION-DEPENDENT MANNOSE-6-PHOSPHATE RECEPTOR"/>
    <property type="match status" value="1"/>
</dbReference>
<dbReference type="Proteomes" id="UP001164746">
    <property type="component" value="Chromosome 9"/>
</dbReference>
<keyword evidence="12" id="KW-1185">Reference proteome</keyword>
<feature type="chain" id="PRO_5046880429" evidence="9">
    <location>
        <begin position="17"/>
        <end position="177"/>
    </location>
</feature>
<evidence type="ECO:0000256" key="9">
    <source>
        <dbReference type="SAM" id="SignalP"/>
    </source>
</evidence>
<keyword evidence="2" id="KW-0813">Transport</keyword>
<comment type="subcellular location">
    <subcellularLocation>
        <location evidence="1">Endomembrane system</location>
    </subcellularLocation>
</comment>
<feature type="domain" description="MRH" evidence="10">
    <location>
        <begin position="23"/>
        <end position="177"/>
    </location>
</feature>
<keyword evidence="3" id="KW-0812">Transmembrane</keyword>
<evidence type="ECO:0000256" key="2">
    <source>
        <dbReference type="ARBA" id="ARBA00022448"/>
    </source>
</evidence>
<keyword evidence="5" id="KW-1133">Transmembrane helix</keyword>
<dbReference type="PROSITE" id="PS51914">
    <property type="entry name" value="MRH"/>
    <property type="match status" value="1"/>
</dbReference>
<dbReference type="Gene3D" id="2.70.130.10">
    <property type="entry name" value="Mannose-6-phosphate receptor binding domain"/>
    <property type="match status" value="1"/>
</dbReference>
<gene>
    <name evidence="11" type="ORF">MAR_004005</name>
</gene>
<proteinExistence type="predicted"/>
<dbReference type="PANTHER" id="PTHR15071">
    <property type="entry name" value="MANNOSE-6-PHOSPHATE RECEPTOR FAMILY MEMBER"/>
    <property type="match status" value="1"/>
</dbReference>
<dbReference type="InterPro" id="IPR044865">
    <property type="entry name" value="MRH_dom"/>
</dbReference>
<evidence type="ECO:0000259" key="10">
    <source>
        <dbReference type="PROSITE" id="PS51914"/>
    </source>
</evidence>
<dbReference type="EMBL" id="CP111020">
    <property type="protein sequence ID" value="WAR13900.1"/>
    <property type="molecule type" value="Genomic_DNA"/>
</dbReference>
<evidence type="ECO:0000256" key="8">
    <source>
        <dbReference type="ARBA" id="ARBA00023180"/>
    </source>
</evidence>
<evidence type="ECO:0000256" key="7">
    <source>
        <dbReference type="ARBA" id="ARBA00023157"/>
    </source>
</evidence>
<dbReference type="Pfam" id="PF02157">
    <property type="entry name" value="Man-6-P_recep"/>
    <property type="match status" value="1"/>
</dbReference>
<reference evidence="11" key="1">
    <citation type="submission" date="2022-11" db="EMBL/GenBank/DDBJ databases">
        <title>Centuries of genome instability and evolution in soft-shell clam transmissible cancer (bioRxiv).</title>
        <authorList>
            <person name="Hart S.F.M."/>
            <person name="Yonemitsu M.A."/>
            <person name="Giersch R.M."/>
            <person name="Beal B.F."/>
            <person name="Arriagada G."/>
            <person name="Davis B.W."/>
            <person name="Ostrander E.A."/>
            <person name="Goff S.P."/>
            <person name="Metzger M.J."/>
        </authorList>
    </citation>
    <scope>NUCLEOTIDE SEQUENCE</scope>
    <source>
        <strain evidence="11">MELC-2E11</strain>
        <tissue evidence="11">Siphon/mantle</tissue>
    </source>
</reference>
<feature type="signal peptide" evidence="9">
    <location>
        <begin position="1"/>
        <end position="16"/>
    </location>
</feature>
<evidence type="ECO:0000256" key="6">
    <source>
        <dbReference type="ARBA" id="ARBA00023136"/>
    </source>
</evidence>
<evidence type="ECO:0000313" key="12">
    <source>
        <dbReference type="Proteomes" id="UP001164746"/>
    </source>
</evidence>
<keyword evidence="7" id="KW-1015">Disulfide bond</keyword>
<dbReference type="SUPFAM" id="SSF50911">
    <property type="entry name" value="Mannose 6-phosphate receptor domain"/>
    <property type="match status" value="1"/>
</dbReference>
<accession>A0ABY7EX67</accession>
<name>A0ABY7EX67_MYAAR</name>
<sequence>MAKIILFLNIFILTLATVACDKSGCTFTKHKEEPSDVVKQLDVLKGHRVMDNDGKYRYDIAICEPIPGSQTGVGVLQQEMKDGHVVPNTTHIVGLISDADIISGTDWLMLIYGSGESYHSHCMKSTGEPEQRKARIMFICDPASTDVTALLPNVVDEVNDKFEECYYLFEINTAAVH</sequence>
<evidence type="ECO:0000256" key="3">
    <source>
        <dbReference type="ARBA" id="ARBA00022692"/>
    </source>
</evidence>
<keyword evidence="6" id="KW-0472">Membrane</keyword>
<dbReference type="InterPro" id="IPR009011">
    <property type="entry name" value="Man6P_isomerase_rcpt-bd_dom_sf"/>
</dbReference>
<dbReference type="PROSITE" id="PS51257">
    <property type="entry name" value="PROKAR_LIPOPROTEIN"/>
    <property type="match status" value="1"/>
</dbReference>
<evidence type="ECO:0000256" key="4">
    <source>
        <dbReference type="ARBA" id="ARBA00022729"/>
    </source>
</evidence>
<evidence type="ECO:0000256" key="5">
    <source>
        <dbReference type="ARBA" id="ARBA00022989"/>
    </source>
</evidence>